<sequence length="325" mass="35841">MASNRYYSGPPSDHFDGQRFFNPGQDRKGHSLRDIWQWKRTAKPAKWPQHVPLAPAVPEKRVEGIRITMVGHASLLVQVAGLNILTDPVWSKRASPFTFIGPRRVTPPGIAFHTLPPIDAVLVSHNHYDHLDTATLKRLHAEHAPLIVTPLGNDTIIRKAVPGARVQTRDWGESLDVGNATITLTPANHWSARGLRDRRMALWSGFWLQTPKGQIGFAGDTGYGEGAIFRDLHARYGAPDVALIPIGAYEPRSFMATQHVNPVEAVRIFRDIGARQALGIHWGTFQLTDEARTAPCADLHAALLAADIAPDRFVPAEPGGVYDFP</sequence>
<comment type="caution">
    <text evidence="3">The sequence shown here is derived from an EMBL/GenBank/DDBJ whole genome shotgun (WGS) entry which is preliminary data.</text>
</comment>
<reference evidence="3" key="1">
    <citation type="submission" date="2021-03" db="EMBL/GenBank/DDBJ databases">
        <title>The complete genome sequence of Acetobacter sp. TBRC 12339.</title>
        <authorList>
            <person name="Charoenyingcharoen P."/>
            <person name="Yukphan P."/>
        </authorList>
    </citation>
    <scope>NUCLEOTIDE SEQUENCE</scope>
    <source>
        <strain evidence="3">TBRC 12339</strain>
    </source>
</reference>
<dbReference type="InterPro" id="IPR001279">
    <property type="entry name" value="Metallo-B-lactamas"/>
</dbReference>
<dbReference type="AlphaFoldDB" id="A0A939KLL3"/>
<dbReference type="RefSeq" id="WP_207843929.1">
    <property type="nucleotide sequence ID" value="NZ_JAFVMH010000001.1"/>
</dbReference>
<keyword evidence="4" id="KW-1185">Reference proteome</keyword>
<evidence type="ECO:0000259" key="2">
    <source>
        <dbReference type="Pfam" id="PF12706"/>
    </source>
</evidence>
<dbReference type="InterPro" id="IPR024884">
    <property type="entry name" value="NAPE-PLD"/>
</dbReference>
<accession>A0A939KLL3</accession>
<dbReference type="GO" id="GO:0070290">
    <property type="term" value="F:N-acylphosphatidylethanolamine-specific phospholipase D activity"/>
    <property type="evidence" value="ECO:0007669"/>
    <property type="project" value="InterPro"/>
</dbReference>
<evidence type="ECO:0000256" key="1">
    <source>
        <dbReference type="SAM" id="MobiDB-lite"/>
    </source>
</evidence>
<feature type="domain" description="Metallo-beta-lactamase" evidence="2">
    <location>
        <begin position="83"/>
        <end position="282"/>
    </location>
</feature>
<protein>
    <submittedName>
        <fullName evidence="3">MBL fold metallo-hydrolase</fullName>
    </submittedName>
</protein>
<dbReference type="GO" id="GO:0005737">
    <property type="term" value="C:cytoplasm"/>
    <property type="evidence" value="ECO:0007669"/>
    <property type="project" value="TreeGrafter"/>
</dbReference>
<dbReference type="SUPFAM" id="SSF56281">
    <property type="entry name" value="Metallo-hydrolase/oxidoreductase"/>
    <property type="match status" value="1"/>
</dbReference>
<dbReference type="InterPro" id="IPR036866">
    <property type="entry name" value="RibonucZ/Hydroxyglut_hydro"/>
</dbReference>
<evidence type="ECO:0000313" key="3">
    <source>
        <dbReference type="EMBL" id="MBO1323560.1"/>
    </source>
</evidence>
<dbReference type="Pfam" id="PF12706">
    <property type="entry name" value="Lactamase_B_2"/>
    <property type="match status" value="1"/>
</dbReference>
<dbReference type="PANTHER" id="PTHR15032:SF4">
    <property type="entry name" value="N-ACYL-PHOSPHATIDYLETHANOLAMINE-HYDROLYZING PHOSPHOLIPASE D"/>
    <property type="match status" value="1"/>
</dbReference>
<organism evidence="3 4">
    <name type="scientific">Acetobacter garciniae</name>
    <dbReference type="NCBI Taxonomy" id="2817435"/>
    <lineage>
        <taxon>Bacteria</taxon>
        <taxon>Pseudomonadati</taxon>
        <taxon>Pseudomonadota</taxon>
        <taxon>Alphaproteobacteria</taxon>
        <taxon>Acetobacterales</taxon>
        <taxon>Acetobacteraceae</taxon>
        <taxon>Acetobacter</taxon>
    </lineage>
</organism>
<dbReference type="Gene3D" id="3.60.15.10">
    <property type="entry name" value="Ribonuclease Z/Hydroxyacylglutathione hydrolase-like"/>
    <property type="match status" value="1"/>
</dbReference>
<dbReference type="Proteomes" id="UP000664073">
    <property type="component" value="Unassembled WGS sequence"/>
</dbReference>
<gene>
    <name evidence="3" type="ORF">J2D77_00115</name>
</gene>
<dbReference type="GO" id="GO:0008270">
    <property type="term" value="F:zinc ion binding"/>
    <property type="evidence" value="ECO:0007669"/>
    <property type="project" value="InterPro"/>
</dbReference>
<evidence type="ECO:0000313" key="4">
    <source>
        <dbReference type="Proteomes" id="UP000664073"/>
    </source>
</evidence>
<dbReference type="EMBL" id="JAFVMH010000001">
    <property type="protein sequence ID" value="MBO1323560.1"/>
    <property type="molecule type" value="Genomic_DNA"/>
</dbReference>
<proteinExistence type="predicted"/>
<name>A0A939KLL3_9PROT</name>
<dbReference type="PIRSF" id="PIRSF038896">
    <property type="entry name" value="NAPE-PLD"/>
    <property type="match status" value="1"/>
</dbReference>
<dbReference type="PANTHER" id="PTHR15032">
    <property type="entry name" value="N-ACYL-PHOSPHATIDYLETHANOLAMINE-HYDROLYZING PHOSPHOLIPASE D"/>
    <property type="match status" value="1"/>
</dbReference>
<feature type="region of interest" description="Disordered" evidence="1">
    <location>
        <begin position="1"/>
        <end position="28"/>
    </location>
</feature>